<name>A0A0F5FU62_9HYPH</name>
<dbReference type="NCBIfam" id="TIGR02283">
    <property type="entry name" value="MltB_2"/>
    <property type="match status" value="1"/>
</dbReference>
<dbReference type="Proteomes" id="UP000033632">
    <property type="component" value="Unassembled WGS sequence"/>
</dbReference>
<sequence>MVRCREAASNHEGVALSGGLAMKRIFAALVLILASIPALAQPIESFPAFLAGFEAKAVAAGVGREAYRAATAGLTPDPQTPGLVSGQPEFTTPVWDYIDGRVTADRIARGQAAIQRNAALFEAVGARYGVDPYLLAAIWGMETDYGAVLSNSSLIRPVIRSLATVVHQRRSRLAEDEADFVAALKLVERGPLDRDTLVGSWAGAIGHLQVNPSNVLRHGTDGDGDGRIDLHNSLPDALATSAVYLRGLGYKPGVDWGFEVTLPEGFDYLLADRTQLRPVAFFAERGVSRVGNRQFANTSEPVFLYVPAGRDGPKFLMTANYLVLKGYNFSDSYALSVAHMTDRLKGSGGFVDDWPRATRFPDLAERQAIQQALKTLGLYDGDLDGRIGPITQAAYARFQASRGEVADGFITRAAYEALMGATR</sequence>
<comment type="caution">
    <text evidence="3">The sequence shown here is derived from an EMBL/GenBank/DDBJ whole genome shotgun (WGS) entry which is preliminary data.</text>
</comment>
<dbReference type="InterPro" id="IPR031304">
    <property type="entry name" value="SLT_2"/>
</dbReference>
<dbReference type="Pfam" id="PF13406">
    <property type="entry name" value="SLT_2"/>
    <property type="match status" value="1"/>
</dbReference>
<feature type="domain" description="Peptidoglycan binding-like" evidence="1">
    <location>
        <begin position="365"/>
        <end position="418"/>
    </location>
</feature>
<reference evidence="3 4" key="1">
    <citation type="submission" date="2015-03" db="EMBL/GenBank/DDBJ databases">
        <authorList>
            <person name="Hassan Y.I."/>
            <person name="Lepp D."/>
            <person name="Li X.-Z."/>
            <person name="Zhou T."/>
        </authorList>
    </citation>
    <scope>NUCLEOTIDE SEQUENCE [LARGE SCALE GENOMIC DNA]</scope>
    <source>
        <strain evidence="3 4">BD-c194</strain>
    </source>
</reference>
<evidence type="ECO:0000259" key="1">
    <source>
        <dbReference type="Pfam" id="PF01471"/>
    </source>
</evidence>
<dbReference type="InterPro" id="IPR036366">
    <property type="entry name" value="PGBDSf"/>
</dbReference>
<dbReference type="GO" id="GO:0009253">
    <property type="term" value="P:peptidoglycan catabolic process"/>
    <property type="evidence" value="ECO:0007669"/>
    <property type="project" value="TreeGrafter"/>
</dbReference>
<dbReference type="InterPro" id="IPR036365">
    <property type="entry name" value="PGBD-like_sf"/>
</dbReference>
<dbReference type="STRING" id="443610.VE25_09140"/>
<dbReference type="Gene3D" id="1.10.101.10">
    <property type="entry name" value="PGBD-like superfamily/PGBD"/>
    <property type="match status" value="1"/>
</dbReference>
<dbReference type="EMBL" id="JZEX01000089">
    <property type="protein sequence ID" value="KKB12090.1"/>
    <property type="molecule type" value="Genomic_DNA"/>
</dbReference>
<dbReference type="PANTHER" id="PTHR30163">
    <property type="entry name" value="MEMBRANE-BOUND LYTIC MUREIN TRANSGLYCOSYLASE B"/>
    <property type="match status" value="1"/>
</dbReference>
<dbReference type="PANTHER" id="PTHR30163:SF8">
    <property type="entry name" value="LYTIC MUREIN TRANSGLYCOSYLASE"/>
    <property type="match status" value="1"/>
</dbReference>
<dbReference type="Gene3D" id="1.10.530.10">
    <property type="match status" value="1"/>
</dbReference>
<dbReference type="InterPro" id="IPR011970">
    <property type="entry name" value="MltB_2"/>
</dbReference>
<evidence type="ECO:0000313" key="4">
    <source>
        <dbReference type="Proteomes" id="UP000033632"/>
    </source>
</evidence>
<evidence type="ECO:0000259" key="2">
    <source>
        <dbReference type="Pfam" id="PF13406"/>
    </source>
</evidence>
<gene>
    <name evidence="3" type="ORF">VE25_09140</name>
</gene>
<dbReference type="SUPFAM" id="SSF47090">
    <property type="entry name" value="PGBD-like"/>
    <property type="match status" value="1"/>
</dbReference>
<dbReference type="InterPro" id="IPR023346">
    <property type="entry name" value="Lysozyme-like_dom_sf"/>
</dbReference>
<dbReference type="InterPro" id="IPR002477">
    <property type="entry name" value="Peptidoglycan-bd-like"/>
</dbReference>
<organism evidence="3 4">
    <name type="scientific">Devosia geojensis</name>
    <dbReference type="NCBI Taxonomy" id="443610"/>
    <lineage>
        <taxon>Bacteria</taxon>
        <taxon>Pseudomonadati</taxon>
        <taxon>Pseudomonadota</taxon>
        <taxon>Alphaproteobacteria</taxon>
        <taxon>Hyphomicrobiales</taxon>
        <taxon>Devosiaceae</taxon>
        <taxon>Devosia</taxon>
    </lineage>
</organism>
<dbReference type="InterPro" id="IPR043426">
    <property type="entry name" value="MltB-like"/>
</dbReference>
<dbReference type="GO" id="GO:0008933">
    <property type="term" value="F:peptidoglycan lytic transglycosylase activity"/>
    <property type="evidence" value="ECO:0007669"/>
    <property type="project" value="TreeGrafter"/>
</dbReference>
<protein>
    <recommendedName>
        <fullName evidence="5">Transglycosylase SLT domain-containing protein</fullName>
    </recommendedName>
</protein>
<accession>A0A0F5FU62</accession>
<dbReference type="PATRIC" id="fig|443610.3.peg.4405"/>
<evidence type="ECO:0000313" key="3">
    <source>
        <dbReference type="EMBL" id="KKB12090.1"/>
    </source>
</evidence>
<proteinExistence type="predicted"/>
<keyword evidence="4" id="KW-1185">Reference proteome</keyword>
<dbReference type="SUPFAM" id="SSF53955">
    <property type="entry name" value="Lysozyme-like"/>
    <property type="match status" value="1"/>
</dbReference>
<dbReference type="AlphaFoldDB" id="A0A0F5FU62"/>
<dbReference type="Pfam" id="PF01471">
    <property type="entry name" value="PG_binding_1"/>
    <property type="match status" value="1"/>
</dbReference>
<feature type="domain" description="Transglycosylase SLT" evidence="2">
    <location>
        <begin position="46"/>
        <end position="342"/>
    </location>
</feature>
<dbReference type="Gene3D" id="1.10.8.350">
    <property type="entry name" value="Bacterial muramidase"/>
    <property type="match status" value="1"/>
</dbReference>
<evidence type="ECO:0008006" key="5">
    <source>
        <dbReference type="Google" id="ProtNLM"/>
    </source>
</evidence>